<feature type="chain" id="PRO_5005188124" evidence="2">
    <location>
        <begin position="34"/>
        <end position="188"/>
    </location>
</feature>
<evidence type="ECO:0000256" key="1">
    <source>
        <dbReference type="SAM" id="MobiDB-lite"/>
    </source>
</evidence>
<evidence type="ECO:0000313" key="3">
    <source>
        <dbReference type="EMBL" id="CEL99586.1"/>
    </source>
</evidence>
<dbReference type="VEuPathDB" id="CryptoDB:Vbra_1502"/>
<sequence>MRLCRGLRTMDHCPSSGLLPLLLLLLLATCDETAPDAIGPLPPMPQSLQAPRDLSEVALDIRGDLDTLMKDIGRLLYFLPGELERRIRSFTDEEYDIYHTRLDEMNSTPGFFEALAASSQLEDSRSRSRSRSQMPPPLPHSHLRRPPHTQTRSPSALSLAGNVSYYYYPPQPHRQASDIAAFILYSMG</sequence>
<keyword evidence="2" id="KW-0732">Signal</keyword>
<evidence type="ECO:0000313" key="4">
    <source>
        <dbReference type="Proteomes" id="UP000041254"/>
    </source>
</evidence>
<dbReference type="Proteomes" id="UP000041254">
    <property type="component" value="Unassembled WGS sequence"/>
</dbReference>
<dbReference type="InParanoid" id="A0A0G4EQ72"/>
<feature type="region of interest" description="Disordered" evidence="1">
    <location>
        <begin position="122"/>
        <end position="155"/>
    </location>
</feature>
<accession>A0A0G4EQ72</accession>
<keyword evidence="4" id="KW-1185">Reference proteome</keyword>
<dbReference type="AlphaFoldDB" id="A0A0G4EQ72"/>
<feature type="signal peptide" evidence="2">
    <location>
        <begin position="1"/>
        <end position="33"/>
    </location>
</feature>
<gene>
    <name evidence="3" type="ORF">Vbra_1502</name>
</gene>
<evidence type="ECO:0000256" key="2">
    <source>
        <dbReference type="SAM" id="SignalP"/>
    </source>
</evidence>
<dbReference type="EMBL" id="CDMY01000284">
    <property type="protein sequence ID" value="CEL99586.1"/>
    <property type="molecule type" value="Genomic_DNA"/>
</dbReference>
<name>A0A0G4EQ72_VITBC</name>
<organism evidence="3 4">
    <name type="scientific">Vitrella brassicaformis (strain CCMP3155)</name>
    <dbReference type="NCBI Taxonomy" id="1169540"/>
    <lineage>
        <taxon>Eukaryota</taxon>
        <taxon>Sar</taxon>
        <taxon>Alveolata</taxon>
        <taxon>Colpodellida</taxon>
        <taxon>Vitrellaceae</taxon>
        <taxon>Vitrella</taxon>
    </lineage>
</organism>
<reference evidence="3 4" key="1">
    <citation type="submission" date="2014-11" db="EMBL/GenBank/DDBJ databases">
        <authorList>
            <person name="Zhu J."/>
            <person name="Qi W."/>
            <person name="Song R."/>
        </authorList>
    </citation>
    <scope>NUCLEOTIDE SEQUENCE [LARGE SCALE GENOMIC DNA]</scope>
</reference>
<protein>
    <submittedName>
        <fullName evidence="3">Uncharacterized protein</fullName>
    </submittedName>
</protein>
<proteinExistence type="predicted"/>